<gene>
    <name evidence="3" type="ORF">SMACR_03000</name>
</gene>
<name>A0A8S8ZX57_SORMA</name>
<evidence type="ECO:0000256" key="1">
    <source>
        <dbReference type="SAM" id="MobiDB-lite"/>
    </source>
</evidence>
<feature type="transmembrane region" description="Helical" evidence="2">
    <location>
        <begin position="160"/>
        <end position="184"/>
    </location>
</feature>
<proteinExistence type="predicted"/>
<accession>A0A8S8ZX57</accession>
<reference evidence="3 4" key="1">
    <citation type="submission" date="2017-07" db="EMBL/GenBank/DDBJ databases">
        <title>Genome sequence of the Sordaria macrospora wild type strain R19027.</title>
        <authorList>
            <person name="Nowrousian M."/>
            <person name="Teichert I."/>
            <person name="Kueck U."/>
        </authorList>
    </citation>
    <scope>NUCLEOTIDE SEQUENCE [LARGE SCALE GENOMIC DNA]</scope>
    <source>
        <strain evidence="3 4">R19027</strain>
        <tissue evidence="3">Mycelium</tissue>
    </source>
</reference>
<feature type="compositionally biased region" description="Polar residues" evidence="1">
    <location>
        <begin position="99"/>
        <end position="108"/>
    </location>
</feature>
<protein>
    <submittedName>
        <fullName evidence="3">Uncharacterized protein</fullName>
    </submittedName>
</protein>
<dbReference type="VEuPathDB" id="FungiDB:SMAC_03000"/>
<keyword evidence="2" id="KW-0472">Membrane</keyword>
<feature type="region of interest" description="Disordered" evidence="1">
    <location>
        <begin position="89"/>
        <end position="122"/>
    </location>
</feature>
<evidence type="ECO:0000313" key="3">
    <source>
        <dbReference type="EMBL" id="KAA8634583.1"/>
    </source>
</evidence>
<feature type="compositionally biased region" description="Low complexity" evidence="1">
    <location>
        <begin position="109"/>
        <end position="122"/>
    </location>
</feature>
<keyword evidence="2" id="KW-0812">Transmembrane</keyword>
<sequence>MAQPPPTTVTQTITTILTTSGTPITYTAAYVYDSQATLSTTSGPQGIQEVISATLLSFLGERPGSLPATVSPNAPTTIYLPFSQNPSIQSTGSTSSMSAPLTSMPMSASTPVTTSQSGSSSSFATTCSFTVNGNSTVYDPSCPTKSPQPGKERGKLSSGAAAGIAIGCLLAGLLLGLAAAFCFFSRRKQRHGGHNDVAHVAATPSREASYAPMISGMRSHGDSGMPELKHFLLESLSDQELAAELRDRHNLIQQHVENHYHFRPLDATRMNRQSLLAALSQLGLGQAGSEGPPAETIMSLALDPNTRQITLQHVLSTVIFTSIDPGARSHLSMLPTSVAAFLQSLPPDEQHGLRRQVDSQASTLALHWWRALSAFLLHPQRSQRTALTPSDAALVPQAAALAQALNRFLRHFVEDSDTARFQQESHLREVIAECAKFGYVLFSQPSDWCFLHVARPEQAAGTARGYRGKVVVAAGLVKHTDKDGRRLGGSAQTNGTLVVPPVVGCRSE</sequence>
<dbReference type="Proteomes" id="UP000433876">
    <property type="component" value="Unassembled WGS sequence"/>
</dbReference>
<keyword evidence="2" id="KW-1133">Transmembrane helix</keyword>
<dbReference type="AlphaFoldDB" id="A0A8S8ZX57"/>
<dbReference type="PANTHER" id="PTHR16861:SF4">
    <property type="entry name" value="SH3 DOMAIN PROTEIN (AFU_ORTHOLOGUE AFUA_1G13610)"/>
    <property type="match status" value="1"/>
</dbReference>
<evidence type="ECO:0000313" key="4">
    <source>
        <dbReference type="Proteomes" id="UP000433876"/>
    </source>
</evidence>
<dbReference type="OMA" id="QHVENYY"/>
<organism evidence="3 4">
    <name type="scientific">Sordaria macrospora</name>
    <dbReference type="NCBI Taxonomy" id="5147"/>
    <lineage>
        <taxon>Eukaryota</taxon>
        <taxon>Fungi</taxon>
        <taxon>Dikarya</taxon>
        <taxon>Ascomycota</taxon>
        <taxon>Pezizomycotina</taxon>
        <taxon>Sordariomycetes</taxon>
        <taxon>Sordariomycetidae</taxon>
        <taxon>Sordariales</taxon>
        <taxon>Sordariaceae</taxon>
        <taxon>Sordaria</taxon>
    </lineage>
</organism>
<comment type="caution">
    <text evidence="3">The sequence shown here is derived from an EMBL/GenBank/DDBJ whole genome shotgun (WGS) entry which is preliminary data.</text>
</comment>
<dbReference type="EMBL" id="NMPR01000020">
    <property type="protein sequence ID" value="KAA8634583.1"/>
    <property type="molecule type" value="Genomic_DNA"/>
</dbReference>
<dbReference type="PANTHER" id="PTHR16861">
    <property type="entry name" value="GLYCOPROTEIN 38"/>
    <property type="match status" value="1"/>
</dbReference>
<feature type="compositionally biased region" description="Low complexity" evidence="1">
    <location>
        <begin position="89"/>
        <end position="98"/>
    </location>
</feature>
<evidence type="ECO:0000256" key="2">
    <source>
        <dbReference type="SAM" id="Phobius"/>
    </source>
</evidence>